<sequence length="197" mass="22713">MSMNKINGHMVNTKCKASYEYKNLCCKTGVEYDYFLKTNKKWFCHFDDDNYVNVPHLLTVLNRYNYDDYWYLGQTSMDTPTTIEKHNSLFTFRFGTGGAGICITRNLAVKMSPFVIGGRLMAVCEYLGSGDDVTLGFIIEILLHTKLTVMPEFHSHLENMGLLNPNTFKEQVSFSYELETKNVINVPGFSKDYDRTR</sequence>
<keyword evidence="2" id="KW-1185">Reference proteome</keyword>
<proteinExistence type="predicted"/>
<reference evidence="1 2" key="1">
    <citation type="journal article" date="2022" name="Genome Biol. Evol.">
        <title>The Spruce Budworm Genome: Reconstructing the Evolutionary History of Antifreeze Proteins.</title>
        <authorList>
            <person name="Beliveau C."/>
            <person name="Gagne P."/>
            <person name="Picq S."/>
            <person name="Vernygora O."/>
            <person name="Keeling C.I."/>
            <person name="Pinkney K."/>
            <person name="Doucet D."/>
            <person name="Wen F."/>
            <person name="Johnston J.S."/>
            <person name="Maaroufi H."/>
            <person name="Boyle B."/>
            <person name="Laroche J."/>
            <person name="Dewar K."/>
            <person name="Juretic N."/>
            <person name="Blackburn G."/>
            <person name="Nisole A."/>
            <person name="Brunet B."/>
            <person name="Brandao M."/>
            <person name="Lumley L."/>
            <person name="Duan J."/>
            <person name="Quan G."/>
            <person name="Lucarotti C.J."/>
            <person name="Roe A.D."/>
            <person name="Sperling F.A.H."/>
            <person name="Levesque R.C."/>
            <person name="Cusson M."/>
        </authorList>
    </citation>
    <scope>NUCLEOTIDE SEQUENCE [LARGE SCALE GENOMIC DNA]</scope>
    <source>
        <strain evidence="1">Glfc:IPQL:Cfum</strain>
    </source>
</reference>
<gene>
    <name evidence="1" type="ORF">MSG28_003591</name>
</gene>
<name>A0ACC0KFC1_CHOFU</name>
<evidence type="ECO:0000313" key="2">
    <source>
        <dbReference type="Proteomes" id="UP001064048"/>
    </source>
</evidence>
<organism evidence="1 2">
    <name type="scientific">Choristoneura fumiferana</name>
    <name type="common">Spruce budworm moth</name>
    <name type="synonym">Archips fumiferana</name>
    <dbReference type="NCBI Taxonomy" id="7141"/>
    <lineage>
        <taxon>Eukaryota</taxon>
        <taxon>Metazoa</taxon>
        <taxon>Ecdysozoa</taxon>
        <taxon>Arthropoda</taxon>
        <taxon>Hexapoda</taxon>
        <taxon>Insecta</taxon>
        <taxon>Pterygota</taxon>
        <taxon>Neoptera</taxon>
        <taxon>Endopterygota</taxon>
        <taxon>Lepidoptera</taxon>
        <taxon>Glossata</taxon>
        <taxon>Ditrysia</taxon>
        <taxon>Tortricoidea</taxon>
        <taxon>Tortricidae</taxon>
        <taxon>Tortricinae</taxon>
        <taxon>Choristoneura</taxon>
    </lineage>
</organism>
<evidence type="ECO:0000313" key="1">
    <source>
        <dbReference type="EMBL" id="KAI8435236.1"/>
    </source>
</evidence>
<protein>
    <submittedName>
        <fullName evidence="1">Uncharacterized protein</fullName>
    </submittedName>
</protein>
<comment type="caution">
    <text evidence="1">The sequence shown here is derived from an EMBL/GenBank/DDBJ whole genome shotgun (WGS) entry which is preliminary data.</text>
</comment>
<dbReference type="Proteomes" id="UP001064048">
    <property type="component" value="Chromosome 5"/>
</dbReference>
<dbReference type="EMBL" id="CM046105">
    <property type="protein sequence ID" value="KAI8435236.1"/>
    <property type="molecule type" value="Genomic_DNA"/>
</dbReference>
<accession>A0ACC0KFC1</accession>